<protein>
    <submittedName>
        <fullName evidence="2">Uncharacterized protein</fullName>
    </submittedName>
</protein>
<organism evidence="2 3">
    <name type="scientific">Allorhodopirellula solitaria</name>
    <dbReference type="NCBI Taxonomy" id="2527987"/>
    <lineage>
        <taxon>Bacteria</taxon>
        <taxon>Pseudomonadati</taxon>
        <taxon>Planctomycetota</taxon>
        <taxon>Planctomycetia</taxon>
        <taxon>Pirellulales</taxon>
        <taxon>Pirellulaceae</taxon>
        <taxon>Allorhodopirellula</taxon>
    </lineage>
</organism>
<feature type="signal peptide" evidence="1">
    <location>
        <begin position="1"/>
        <end position="22"/>
    </location>
</feature>
<dbReference type="RefSeq" id="WP_146391715.1">
    <property type="nucleotide sequence ID" value="NZ_SJPK01000005.1"/>
</dbReference>
<dbReference type="Proteomes" id="UP000318053">
    <property type="component" value="Unassembled WGS sequence"/>
</dbReference>
<accession>A0A5C5XUV7</accession>
<keyword evidence="3" id="KW-1185">Reference proteome</keyword>
<comment type="caution">
    <text evidence="2">The sequence shown here is derived from an EMBL/GenBank/DDBJ whole genome shotgun (WGS) entry which is preliminary data.</text>
</comment>
<gene>
    <name evidence="2" type="ORF">CA85_27470</name>
</gene>
<evidence type="ECO:0000313" key="3">
    <source>
        <dbReference type="Proteomes" id="UP000318053"/>
    </source>
</evidence>
<dbReference type="AlphaFoldDB" id="A0A5C5XUV7"/>
<keyword evidence="1" id="KW-0732">Signal</keyword>
<name>A0A5C5XUV7_9BACT</name>
<dbReference type="Gene3D" id="1.25.40.10">
    <property type="entry name" value="Tetratricopeptide repeat domain"/>
    <property type="match status" value="1"/>
</dbReference>
<reference evidence="2 3" key="1">
    <citation type="submission" date="2019-02" db="EMBL/GenBank/DDBJ databases">
        <title>Deep-cultivation of Planctomycetes and their phenomic and genomic characterization uncovers novel biology.</title>
        <authorList>
            <person name="Wiegand S."/>
            <person name="Jogler M."/>
            <person name="Boedeker C."/>
            <person name="Pinto D."/>
            <person name="Vollmers J."/>
            <person name="Rivas-Marin E."/>
            <person name="Kohn T."/>
            <person name="Peeters S.H."/>
            <person name="Heuer A."/>
            <person name="Rast P."/>
            <person name="Oberbeckmann S."/>
            <person name="Bunk B."/>
            <person name="Jeske O."/>
            <person name="Meyerdierks A."/>
            <person name="Storesund J.E."/>
            <person name="Kallscheuer N."/>
            <person name="Luecker S."/>
            <person name="Lage O.M."/>
            <person name="Pohl T."/>
            <person name="Merkel B.J."/>
            <person name="Hornburger P."/>
            <person name="Mueller R.-W."/>
            <person name="Bruemmer F."/>
            <person name="Labrenz M."/>
            <person name="Spormann A.M."/>
            <person name="Op Den Camp H."/>
            <person name="Overmann J."/>
            <person name="Amann R."/>
            <person name="Jetten M.S.M."/>
            <person name="Mascher T."/>
            <person name="Medema M.H."/>
            <person name="Devos D.P."/>
            <person name="Kaster A.-K."/>
            <person name="Ovreas L."/>
            <person name="Rohde M."/>
            <person name="Galperin M.Y."/>
            <person name="Jogler C."/>
        </authorList>
    </citation>
    <scope>NUCLEOTIDE SEQUENCE [LARGE SCALE GENOMIC DNA]</scope>
    <source>
        <strain evidence="2 3">CA85</strain>
    </source>
</reference>
<proteinExistence type="predicted"/>
<dbReference type="InterPro" id="IPR011990">
    <property type="entry name" value="TPR-like_helical_dom_sf"/>
</dbReference>
<feature type="chain" id="PRO_5022886969" evidence="1">
    <location>
        <begin position="23"/>
        <end position="70"/>
    </location>
</feature>
<dbReference type="EMBL" id="SJPK01000005">
    <property type="protein sequence ID" value="TWT66650.1"/>
    <property type="molecule type" value="Genomic_DNA"/>
</dbReference>
<dbReference type="SUPFAM" id="SSF81901">
    <property type="entry name" value="HCP-like"/>
    <property type="match status" value="1"/>
</dbReference>
<evidence type="ECO:0000256" key="1">
    <source>
        <dbReference type="SAM" id="SignalP"/>
    </source>
</evidence>
<sequence precursor="true">MNSTATLAPLVLAFMLNVNLLADAPAVPESAAQAGDVDAIFEAGSIALLNQDYAKAFHWLSKGAQAQHDY</sequence>
<evidence type="ECO:0000313" key="2">
    <source>
        <dbReference type="EMBL" id="TWT66650.1"/>
    </source>
</evidence>